<evidence type="ECO:0000256" key="1">
    <source>
        <dbReference type="SAM" id="Coils"/>
    </source>
</evidence>
<feature type="compositionally biased region" description="Pro residues" evidence="2">
    <location>
        <begin position="1"/>
        <end position="10"/>
    </location>
</feature>
<feature type="region of interest" description="Disordered" evidence="2">
    <location>
        <begin position="215"/>
        <end position="618"/>
    </location>
</feature>
<feature type="compositionally biased region" description="Pro residues" evidence="2">
    <location>
        <begin position="787"/>
        <end position="804"/>
    </location>
</feature>
<accession>A0A2N5SEF5</accession>
<feature type="region of interest" description="Disordered" evidence="2">
    <location>
        <begin position="1104"/>
        <end position="1131"/>
    </location>
</feature>
<protein>
    <submittedName>
        <fullName evidence="3">Uncharacterized protein</fullName>
    </submittedName>
</protein>
<feature type="coiled-coil region" evidence="1">
    <location>
        <begin position="865"/>
        <end position="892"/>
    </location>
</feature>
<feature type="compositionally biased region" description="Low complexity" evidence="2">
    <location>
        <begin position="94"/>
        <end position="108"/>
    </location>
</feature>
<dbReference type="EMBL" id="PGCI01000915">
    <property type="protein sequence ID" value="PLW11637.1"/>
    <property type="molecule type" value="Genomic_DNA"/>
</dbReference>
<feature type="compositionally biased region" description="Basic and acidic residues" evidence="2">
    <location>
        <begin position="372"/>
        <end position="383"/>
    </location>
</feature>
<feature type="compositionally biased region" description="Polar residues" evidence="2">
    <location>
        <begin position="274"/>
        <end position="300"/>
    </location>
</feature>
<feature type="region of interest" description="Disordered" evidence="2">
    <location>
        <begin position="67"/>
        <end position="113"/>
    </location>
</feature>
<feature type="region of interest" description="Disordered" evidence="2">
    <location>
        <begin position="637"/>
        <end position="669"/>
    </location>
</feature>
<feature type="compositionally biased region" description="Basic and acidic residues" evidence="2">
    <location>
        <begin position="79"/>
        <end position="93"/>
    </location>
</feature>
<keyword evidence="1" id="KW-0175">Coiled coil</keyword>
<name>A0A2N5SEF5_9BASI</name>
<evidence type="ECO:0000313" key="4">
    <source>
        <dbReference type="Proteomes" id="UP000235392"/>
    </source>
</evidence>
<reference evidence="3 4" key="1">
    <citation type="submission" date="2017-11" db="EMBL/GenBank/DDBJ databases">
        <title>De novo assembly and phasing of dikaryotic genomes from two isolates of Puccinia coronata f. sp. avenae, the causal agent of oat crown rust.</title>
        <authorList>
            <person name="Miller M.E."/>
            <person name="Zhang Y."/>
            <person name="Omidvar V."/>
            <person name="Sperschneider J."/>
            <person name="Schwessinger B."/>
            <person name="Raley C."/>
            <person name="Palmer J.M."/>
            <person name="Garnica D."/>
            <person name="Upadhyaya N."/>
            <person name="Rathjen J."/>
            <person name="Taylor J.M."/>
            <person name="Park R.F."/>
            <person name="Dodds P.N."/>
            <person name="Hirsch C.D."/>
            <person name="Kianian S.F."/>
            <person name="Figueroa M."/>
        </authorList>
    </citation>
    <scope>NUCLEOTIDE SEQUENCE [LARGE SCALE GENOMIC DNA]</scope>
    <source>
        <strain evidence="3">12SD80</strain>
    </source>
</reference>
<feature type="compositionally biased region" description="Low complexity" evidence="2">
    <location>
        <begin position="1104"/>
        <end position="1120"/>
    </location>
</feature>
<feature type="compositionally biased region" description="Low complexity" evidence="2">
    <location>
        <begin position="325"/>
        <end position="336"/>
    </location>
</feature>
<feature type="region of interest" description="Disordered" evidence="2">
    <location>
        <begin position="674"/>
        <end position="693"/>
    </location>
</feature>
<feature type="region of interest" description="Disordered" evidence="2">
    <location>
        <begin position="163"/>
        <end position="190"/>
    </location>
</feature>
<feature type="compositionally biased region" description="Basic and acidic residues" evidence="2">
    <location>
        <begin position="493"/>
        <end position="504"/>
    </location>
</feature>
<comment type="caution">
    <text evidence="3">The sequence shown here is derived from an EMBL/GenBank/DDBJ whole genome shotgun (WGS) entry which is preliminary data.</text>
</comment>
<evidence type="ECO:0000256" key="2">
    <source>
        <dbReference type="SAM" id="MobiDB-lite"/>
    </source>
</evidence>
<feature type="region of interest" description="Disordered" evidence="2">
    <location>
        <begin position="699"/>
        <end position="758"/>
    </location>
</feature>
<proteinExistence type="predicted"/>
<organism evidence="3 4">
    <name type="scientific">Puccinia coronata f. sp. avenae</name>
    <dbReference type="NCBI Taxonomy" id="200324"/>
    <lineage>
        <taxon>Eukaryota</taxon>
        <taxon>Fungi</taxon>
        <taxon>Dikarya</taxon>
        <taxon>Basidiomycota</taxon>
        <taxon>Pucciniomycotina</taxon>
        <taxon>Pucciniomycetes</taxon>
        <taxon>Pucciniales</taxon>
        <taxon>Pucciniaceae</taxon>
        <taxon>Puccinia</taxon>
    </lineage>
</organism>
<feature type="region of interest" description="Disordered" evidence="2">
    <location>
        <begin position="912"/>
        <end position="940"/>
    </location>
</feature>
<feature type="compositionally biased region" description="Polar residues" evidence="2">
    <location>
        <begin position="459"/>
        <end position="469"/>
    </location>
</feature>
<feature type="compositionally biased region" description="Gly residues" evidence="2">
    <location>
        <begin position="651"/>
        <end position="660"/>
    </location>
</feature>
<dbReference type="Proteomes" id="UP000235392">
    <property type="component" value="Unassembled WGS sequence"/>
</dbReference>
<sequence length="1141" mass="124043">MASSRVPPPFATATASRINPAASTSSSTLVNELEDAQQQEQELIKQRQSFQDTSHLHIFEFGGDIKRIHIQQPTSSATEHADSDSDNPADDHPTTQQQQPTKTQPQPRKTQRDQRLYNKLISSPQKLLARGRSLSTLAQQSSTQKLSLESTMPIKQDLINRLSSEDDTDDQQQRSSFESDQDDTFHMQPNDGTVRLNSIFENVLAADSILITNNAKTQQTSSSSSSSSLLRDSRPVEPRPSAALPSEPKPRPRPPFGHLRGAGVVFNKAAPPQDTRQIFSETSTNKPIHRAQNVQPSSSHAAPPKTSARANHPLAHPITDHSQHTSSSSSATAAAANNGWRDHPIITAKTSTSDTDSPEDAFKLHNKPIPQDQHHHQPRDRTKPPPKQTLPRSLDQQKKVTFNDQKLLESHGTATFGGFKSRHTPGSDSTDTDEELAATNHIISANPALDHSEAEDHTAITSAGQTTLATPKIAGFYPHTPATLRPPQSRLAAADEDRRLEKLKNQQPSKPRMKRVSSTLEDEPSASKPLINDQPPKTTDVPPPPTSHVSSKTTDPSTVHARSNKGKEKEGAEARPGQSVLAHPGSKSTSTNEATTERIVGSSSSRFSGAGAAAEAHGESLDQTVMMHANEMTRGSCFPTPHPPGWFPGTPGQGEAGGSSGRPTARRTVRSVTAVKQQARRAGHLVDPSRRAGDRVIFASTTAPHGYSVDDDGTDDRDATPRPAKRPAHRTTSTTTIPFTTAPPHAQHPDFSSPSFDGFDDARRKFLLTSTPATAIPTPAHAHHPPHIPNPDPNPPPAPAPDTTPPAANTLKHLAAAVIEFIVDKNPIEVLADTFSRNNEKRLDKTEIAQRMREQMQQKGSQTELDALLRSADQVERERARIQAQLTQLQQSPRRPSRVLGFLKRWLFLAGPSRPSSSSEEEHKLNKPSHHHHPSPAPSYSRTWKRFLVGMLVQTMILWMGFQLSTVRSYHSMVQAVDGEPGMAAGPFLCYMSRARLRRMKILTTTTTTPTTVAGNGTRGVLDAGRRGGQEQEPLWDGVQELARFVADWAAGFACVRAPHASHHGAFRSPIPVPPPPPPPPSSLLARILSAPIQRFLRLLASPLAHSPSPSSSSSSSQAPADPPLSGLPFLDPHLQLFVPT</sequence>
<feature type="compositionally biased region" description="Polar residues" evidence="2">
    <location>
        <begin position="13"/>
        <end position="30"/>
    </location>
</feature>
<feature type="region of interest" description="Disordered" evidence="2">
    <location>
        <begin position="1"/>
        <end position="49"/>
    </location>
</feature>
<feature type="compositionally biased region" description="Low complexity" evidence="2">
    <location>
        <begin position="731"/>
        <end position="757"/>
    </location>
</feature>
<feature type="compositionally biased region" description="Polar residues" evidence="2">
    <location>
        <begin position="547"/>
        <end position="561"/>
    </location>
</feature>
<evidence type="ECO:0000313" key="3">
    <source>
        <dbReference type="EMBL" id="PLW11637.1"/>
    </source>
</evidence>
<dbReference type="AlphaFoldDB" id="A0A2N5SEF5"/>
<gene>
    <name evidence="3" type="ORF">PCASD_23061</name>
</gene>
<feature type="compositionally biased region" description="Low complexity" evidence="2">
    <location>
        <begin position="601"/>
        <end position="615"/>
    </location>
</feature>
<feature type="region of interest" description="Disordered" evidence="2">
    <location>
        <begin position="775"/>
        <end position="808"/>
    </location>
</feature>